<feature type="compositionally biased region" description="Basic and acidic residues" evidence="1">
    <location>
        <begin position="78"/>
        <end position="97"/>
    </location>
</feature>
<dbReference type="Proteomes" id="UP001501479">
    <property type="component" value="Unassembled WGS sequence"/>
</dbReference>
<proteinExistence type="predicted"/>
<protein>
    <submittedName>
        <fullName evidence="2">Uncharacterized protein</fullName>
    </submittedName>
</protein>
<keyword evidence="3" id="KW-1185">Reference proteome</keyword>
<evidence type="ECO:0000313" key="2">
    <source>
        <dbReference type="EMBL" id="GAA3721355.1"/>
    </source>
</evidence>
<gene>
    <name evidence="2" type="ORF">GCM10022421_32470</name>
</gene>
<name>A0ABP7ESK1_9GAMM</name>
<sequence>MTEPITEKQRYARAYYAKNAERIKAQKRIEYREKATAGRKVLPKTKAVTPPKPTAPRPPPPPPTPPTPPKPRGPRTLSARERLENMRIDKELGLHEQ</sequence>
<comment type="caution">
    <text evidence="2">The sequence shown here is derived from an EMBL/GenBank/DDBJ whole genome shotgun (WGS) entry which is preliminary data.</text>
</comment>
<reference evidence="3" key="1">
    <citation type="journal article" date="2019" name="Int. J. Syst. Evol. Microbiol.">
        <title>The Global Catalogue of Microorganisms (GCM) 10K type strain sequencing project: providing services to taxonomists for standard genome sequencing and annotation.</title>
        <authorList>
            <consortium name="The Broad Institute Genomics Platform"/>
            <consortium name="The Broad Institute Genome Sequencing Center for Infectious Disease"/>
            <person name="Wu L."/>
            <person name="Ma J."/>
        </authorList>
    </citation>
    <scope>NUCLEOTIDE SEQUENCE [LARGE SCALE GENOMIC DNA]</scope>
    <source>
        <strain evidence="3">JCM 17329</strain>
    </source>
</reference>
<feature type="region of interest" description="Disordered" evidence="1">
    <location>
        <begin position="31"/>
        <end position="97"/>
    </location>
</feature>
<dbReference type="EMBL" id="BAABDS010000046">
    <property type="protein sequence ID" value="GAA3721355.1"/>
    <property type="molecule type" value="Genomic_DNA"/>
</dbReference>
<organism evidence="2 3">
    <name type="scientific">Oceanisphaera sediminis</name>
    <dbReference type="NCBI Taxonomy" id="981381"/>
    <lineage>
        <taxon>Bacteria</taxon>
        <taxon>Pseudomonadati</taxon>
        <taxon>Pseudomonadota</taxon>
        <taxon>Gammaproteobacteria</taxon>
        <taxon>Aeromonadales</taxon>
        <taxon>Aeromonadaceae</taxon>
        <taxon>Oceanisphaera</taxon>
    </lineage>
</organism>
<evidence type="ECO:0000313" key="3">
    <source>
        <dbReference type="Proteomes" id="UP001501479"/>
    </source>
</evidence>
<evidence type="ECO:0000256" key="1">
    <source>
        <dbReference type="SAM" id="MobiDB-lite"/>
    </source>
</evidence>
<feature type="compositionally biased region" description="Pro residues" evidence="1">
    <location>
        <begin position="50"/>
        <end position="71"/>
    </location>
</feature>
<accession>A0ABP7ESK1</accession>